<accession>A0A0F9NUI3</accession>
<sequence length="133" mass="15375">MRNTIFVDSGVISLYLSNHEQTHREIKTLKKAQSIILSSELNYIELFYHLCREKGKINAQVIMENLRQGNTIKFIPVNEKISILAGELKCKYKFLSIVDAVMIAEALARKILIYTTETHFNDVDNLKVKKIDF</sequence>
<dbReference type="PANTHER" id="PTHR39677:SF4">
    <property type="entry name" value="RIBONUCLEASE VAPC6"/>
    <property type="match status" value="1"/>
</dbReference>
<reference evidence="2" key="1">
    <citation type="journal article" date="2015" name="Nature">
        <title>Complex archaea that bridge the gap between prokaryotes and eukaryotes.</title>
        <authorList>
            <person name="Spang A."/>
            <person name="Saw J.H."/>
            <person name="Jorgensen S.L."/>
            <person name="Zaremba-Niedzwiedzka K."/>
            <person name="Martijn J."/>
            <person name="Lind A.E."/>
            <person name="van Eijk R."/>
            <person name="Schleper C."/>
            <person name="Guy L."/>
            <person name="Ettema T.J."/>
        </authorList>
    </citation>
    <scope>NUCLEOTIDE SEQUENCE</scope>
</reference>
<gene>
    <name evidence="2" type="ORF">LCGC14_0925110</name>
</gene>
<dbReference type="Pfam" id="PF01850">
    <property type="entry name" value="PIN"/>
    <property type="match status" value="1"/>
</dbReference>
<dbReference type="InterPro" id="IPR029060">
    <property type="entry name" value="PIN-like_dom_sf"/>
</dbReference>
<dbReference type="Gene3D" id="3.40.50.1010">
    <property type="entry name" value="5'-nuclease"/>
    <property type="match status" value="1"/>
</dbReference>
<dbReference type="EMBL" id="LAZR01003145">
    <property type="protein sequence ID" value="KKN21484.1"/>
    <property type="molecule type" value="Genomic_DNA"/>
</dbReference>
<evidence type="ECO:0000259" key="1">
    <source>
        <dbReference type="Pfam" id="PF01850"/>
    </source>
</evidence>
<organism evidence="2">
    <name type="scientific">marine sediment metagenome</name>
    <dbReference type="NCBI Taxonomy" id="412755"/>
    <lineage>
        <taxon>unclassified sequences</taxon>
        <taxon>metagenomes</taxon>
        <taxon>ecological metagenomes</taxon>
    </lineage>
</organism>
<dbReference type="InterPro" id="IPR002716">
    <property type="entry name" value="PIN_dom"/>
</dbReference>
<comment type="caution">
    <text evidence="2">The sequence shown here is derived from an EMBL/GenBank/DDBJ whole genome shotgun (WGS) entry which is preliminary data.</text>
</comment>
<dbReference type="PANTHER" id="PTHR39677">
    <property type="entry name" value="RIBONUCLEASE VAPC6"/>
    <property type="match status" value="1"/>
</dbReference>
<proteinExistence type="predicted"/>
<dbReference type="AlphaFoldDB" id="A0A0F9NUI3"/>
<feature type="domain" description="PIN" evidence="1">
    <location>
        <begin position="5"/>
        <end position="125"/>
    </location>
</feature>
<protein>
    <recommendedName>
        <fullName evidence="1">PIN domain-containing protein</fullName>
    </recommendedName>
</protein>
<name>A0A0F9NUI3_9ZZZZ</name>
<evidence type="ECO:0000313" key="2">
    <source>
        <dbReference type="EMBL" id="KKN21484.1"/>
    </source>
</evidence>
<dbReference type="SUPFAM" id="SSF88723">
    <property type="entry name" value="PIN domain-like"/>
    <property type="match status" value="1"/>
</dbReference>